<sequence length="85" mass="9059">MFKLVVIFALVAAVSARPGYLHSPIAFPLATSYSTRVDIHSKPLLAYHAAPVIAAAPIIHSAPIIAPLHGLHGVPLVSAHSFHHW</sequence>
<organism evidence="2 3">
    <name type="scientific">Nicrophorus vespilloides</name>
    <name type="common">Boreal carrion beetle</name>
    <dbReference type="NCBI Taxonomy" id="110193"/>
    <lineage>
        <taxon>Eukaryota</taxon>
        <taxon>Metazoa</taxon>
        <taxon>Ecdysozoa</taxon>
        <taxon>Arthropoda</taxon>
        <taxon>Hexapoda</taxon>
        <taxon>Insecta</taxon>
        <taxon>Pterygota</taxon>
        <taxon>Neoptera</taxon>
        <taxon>Endopterygota</taxon>
        <taxon>Coleoptera</taxon>
        <taxon>Polyphaga</taxon>
        <taxon>Staphyliniformia</taxon>
        <taxon>Silphidae</taxon>
        <taxon>Nicrophorinae</taxon>
        <taxon>Nicrophorus</taxon>
    </lineage>
</organism>
<evidence type="ECO:0000313" key="3">
    <source>
        <dbReference type="RefSeq" id="XP_017775467.1"/>
    </source>
</evidence>
<name>A0ABM1MLL7_NICVS</name>
<dbReference type="Proteomes" id="UP000695000">
    <property type="component" value="Unplaced"/>
</dbReference>
<protein>
    <submittedName>
        <fullName evidence="3">Larval cuticle protein F1-like</fullName>
    </submittedName>
</protein>
<gene>
    <name evidence="3" type="primary">LOC108561873</name>
</gene>
<proteinExistence type="predicted"/>
<reference evidence="3" key="1">
    <citation type="submission" date="2025-08" db="UniProtKB">
        <authorList>
            <consortium name="RefSeq"/>
        </authorList>
    </citation>
    <scope>IDENTIFICATION</scope>
    <source>
        <tissue evidence="3">Whole Larva</tissue>
    </source>
</reference>
<feature type="signal peptide" evidence="1">
    <location>
        <begin position="1"/>
        <end position="16"/>
    </location>
</feature>
<evidence type="ECO:0000313" key="2">
    <source>
        <dbReference type="Proteomes" id="UP000695000"/>
    </source>
</evidence>
<dbReference type="RefSeq" id="XP_017775467.1">
    <property type="nucleotide sequence ID" value="XM_017919978.1"/>
</dbReference>
<keyword evidence="2" id="KW-1185">Reference proteome</keyword>
<dbReference type="GeneID" id="108561873"/>
<keyword evidence="1" id="KW-0732">Signal</keyword>
<accession>A0ABM1MLL7</accession>
<feature type="chain" id="PRO_5047358842" evidence="1">
    <location>
        <begin position="17"/>
        <end position="85"/>
    </location>
</feature>
<evidence type="ECO:0000256" key="1">
    <source>
        <dbReference type="SAM" id="SignalP"/>
    </source>
</evidence>